<dbReference type="Proteomes" id="UP000257706">
    <property type="component" value="Unassembled WGS sequence"/>
</dbReference>
<dbReference type="Pfam" id="PF00578">
    <property type="entry name" value="AhpC-TSA"/>
    <property type="match status" value="1"/>
</dbReference>
<dbReference type="EMBL" id="DMAI01000215">
    <property type="protein sequence ID" value="HAE48424.1"/>
    <property type="molecule type" value="Genomic_DNA"/>
</dbReference>
<evidence type="ECO:0000313" key="5">
    <source>
        <dbReference type="Proteomes" id="UP000257706"/>
    </source>
</evidence>
<proteinExistence type="predicted"/>
<feature type="compositionally biased region" description="Basic and acidic residues" evidence="1">
    <location>
        <begin position="9"/>
        <end position="23"/>
    </location>
</feature>
<keyword evidence="2" id="KW-1133">Transmembrane helix</keyword>
<evidence type="ECO:0000259" key="3">
    <source>
        <dbReference type="PROSITE" id="PS51352"/>
    </source>
</evidence>
<dbReference type="InterPro" id="IPR000866">
    <property type="entry name" value="AhpC/TSA"/>
</dbReference>
<evidence type="ECO:0000313" key="4">
    <source>
        <dbReference type="EMBL" id="HAE48424.1"/>
    </source>
</evidence>
<dbReference type="GO" id="GO:0016491">
    <property type="term" value="F:oxidoreductase activity"/>
    <property type="evidence" value="ECO:0007669"/>
    <property type="project" value="InterPro"/>
</dbReference>
<feature type="transmembrane region" description="Helical" evidence="2">
    <location>
        <begin position="28"/>
        <end position="45"/>
    </location>
</feature>
<dbReference type="AlphaFoldDB" id="A0A3B9IKM3"/>
<dbReference type="PANTHER" id="PTHR42852:SF17">
    <property type="entry name" value="THIOREDOXIN-LIKE PROTEIN HI_1115"/>
    <property type="match status" value="1"/>
</dbReference>
<reference evidence="4 5" key="1">
    <citation type="journal article" date="2018" name="Nat. Biotechnol.">
        <title>A standardized bacterial taxonomy based on genome phylogeny substantially revises the tree of life.</title>
        <authorList>
            <person name="Parks D.H."/>
            <person name="Chuvochina M."/>
            <person name="Waite D.W."/>
            <person name="Rinke C."/>
            <person name="Skarshewski A."/>
            <person name="Chaumeil P.A."/>
            <person name="Hugenholtz P."/>
        </authorList>
    </citation>
    <scope>NUCLEOTIDE SEQUENCE [LARGE SCALE GENOMIC DNA]</scope>
    <source>
        <strain evidence="4">UBA8739</strain>
    </source>
</reference>
<dbReference type="SUPFAM" id="SSF52833">
    <property type="entry name" value="Thioredoxin-like"/>
    <property type="match status" value="1"/>
</dbReference>
<dbReference type="CDD" id="cd02966">
    <property type="entry name" value="TlpA_like_family"/>
    <property type="match status" value="1"/>
</dbReference>
<dbReference type="PROSITE" id="PS51352">
    <property type="entry name" value="THIOREDOXIN_2"/>
    <property type="match status" value="1"/>
</dbReference>
<name>A0A3B9IKM3_9PROT</name>
<dbReference type="InterPro" id="IPR013766">
    <property type="entry name" value="Thioredoxin_domain"/>
</dbReference>
<accession>A0A3B9IKM3</accession>
<evidence type="ECO:0000256" key="2">
    <source>
        <dbReference type="SAM" id="Phobius"/>
    </source>
</evidence>
<gene>
    <name evidence="4" type="ORF">DCK97_13475</name>
</gene>
<keyword evidence="2" id="KW-0812">Transmembrane</keyword>
<sequence>MGTAIARQADSRDSPSSHGDPPRMKKPVIAALAAAVVIVAGVLIYRGFGPADKPGGIDASFARDSLAKLEVQDQPAPLPALEMTRLDGSPVTLADYRGKVVLLNFWATWCAPCIEEMPALNRLQASLGGADFTVLAVAADQGGAAVVGPFLEKLNLDRIEVAIDKPMRTLGATRVAGLPTTLLIDREGREIARLVGIAHWDAPEGVALINAAIGKPAGG</sequence>
<dbReference type="InterPro" id="IPR036249">
    <property type="entry name" value="Thioredoxin-like_sf"/>
</dbReference>
<keyword evidence="2" id="KW-0472">Membrane</keyword>
<feature type="domain" description="Thioredoxin" evidence="3">
    <location>
        <begin position="72"/>
        <end position="214"/>
    </location>
</feature>
<dbReference type="Gene3D" id="3.40.30.10">
    <property type="entry name" value="Glutaredoxin"/>
    <property type="match status" value="1"/>
</dbReference>
<protein>
    <recommendedName>
        <fullName evidence="3">Thioredoxin domain-containing protein</fullName>
    </recommendedName>
</protein>
<feature type="region of interest" description="Disordered" evidence="1">
    <location>
        <begin position="1"/>
        <end position="23"/>
    </location>
</feature>
<dbReference type="GO" id="GO:0016209">
    <property type="term" value="F:antioxidant activity"/>
    <property type="evidence" value="ECO:0007669"/>
    <property type="project" value="InterPro"/>
</dbReference>
<dbReference type="InterPro" id="IPR050553">
    <property type="entry name" value="Thioredoxin_ResA/DsbE_sf"/>
</dbReference>
<dbReference type="PANTHER" id="PTHR42852">
    <property type="entry name" value="THIOL:DISULFIDE INTERCHANGE PROTEIN DSBE"/>
    <property type="match status" value="1"/>
</dbReference>
<organism evidence="4 5">
    <name type="scientific">Tistrella mobilis</name>
    <dbReference type="NCBI Taxonomy" id="171437"/>
    <lineage>
        <taxon>Bacteria</taxon>
        <taxon>Pseudomonadati</taxon>
        <taxon>Pseudomonadota</taxon>
        <taxon>Alphaproteobacteria</taxon>
        <taxon>Geminicoccales</taxon>
        <taxon>Geminicoccaceae</taxon>
        <taxon>Tistrella</taxon>
    </lineage>
</organism>
<comment type="caution">
    <text evidence="4">The sequence shown here is derived from an EMBL/GenBank/DDBJ whole genome shotgun (WGS) entry which is preliminary data.</text>
</comment>
<evidence type="ECO:0000256" key="1">
    <source>
        <dbReference type="SAM" id="MobiDB-lite"/>
    </source>
</evidence>